<dbReference type="InterPro" id="IPR029068">
    <property type="entry name" value="Glyas_Bleomycin-R_OHBP_Dase"/>
</dbReference>
<dbReference type="Pfam" id="PF00903">
    <property type="entry name" value="Glyoxalase"/>
    <property type="match status" value="1"/>
</dbReference>
<evidence type="ECO:0000313" key="2">
    <source>
        <dbReference type="EMBL" id="PZD72181.1"/>
    </source>
</evidence>
<dbReference type="PROSITE" id="PS51819">
    <property type="entry name" value="VOC"/>
    <property type="match status" value="1"/>
</dbReference>
<dbReference type="SUPFAM" id="SSF54593">
    <property type="entry name" value="Glyoxalase/Bleomycin resistance protein/Dihydroxybiphenyl dioxygenase"/>
    <property type="match status" value="1"/>
</dbReference>
<dbReference type="Proteomes" id="UP000248857">
    <property type="component" value="Unassembled WGS sequence"/>
</dbReference>
<proteinExistence type="predicted"/>
<dbReference type="InterPro" id="IPR037523">
    <property type="entry name" value="VOC_core"/>
</dbReference>
<organism evidence="2 3">
    <name type="scientific">Acaryochloris thomasi RCC1774</name>
    <dbReference type="NCBI Taxonomy" id="1764569"/>
    <lineage>
        <taxon>Bacteria</taxon>
        <taxon>Bacillati</taxon>
        <taxon>Cyanobacteriota</taxon>
        <taxon>Cyanophyceae</taxon>
        <taxon>Acaryochloridales</taxon>
        <taxon>Acaryochloridaceae</taxon>
        <taxon>Acaryochloris</taxon>
        <taxon>Acaryochloris thomasi</taxon>
    </lineage>
</organism>
<evidence type="ECO:0000259" key="1">
    <source>
        <dbReference type="PROSITE" id="PS51819"/>
    </source>
</evidence>
<gene>
    <name evidence="2" type="ORF">C1752_03767</name>
</gene>
<dbReference type="OrthoDB" id="9795618at2"/>
<protein>
    <recommendedName>
        <fullName evidence="1">VOC domain-containing protein</fullName>
    </recommendedName>
</protein>
<evidence type="ECO:0000313" key="3">
    <source>
        <dbReference type="Proteomes" id="UP000248857"/>
    </source>
</evidence>
<sequence length="133" mass="14580">MAITQGAHHIGLTVPDLTATRNFFIDVLGFEQVGEVPDYPAAFISDGTTMLTLWQAVNPDSATPFDRKNNIGLHHFALKVDSLNTLNTLHQTLVNTEGVEIEFAPESLNGFPAHHMMFYIPGGIRMELFAPGS</sequence>
<feature type="domain" description="VOC" evidence="1">
    <location>
        <begin position="6"/>
        <end position="131"/>
    </location>
</feature>
<name>A0A2W1JTC7_9CYAN</name>
<dbReference type="Gene3D" id="3.10.180.10">
    <property type="entry name" value="2,3-Dihydroxybiphenyl 1,2-Dioxygenase, domain 1"/>
    <property type="match status" value="1"/>
</dbReference>
<dbReference type="EMBL" id="PQWO01000011">
    <property type="protein sequence ID" value="PZD72181.1"/>
    <property type="molecule type" value="Genomic_DNA"/>
</dbReference>
<dbReference type="AlphaFoldDB" id="A0A2W1JTC7"/>
<dbReference type="RefSeq" id="WP_110987172.1">
    <property type="nucleotide sequence ID" value="NZ_CAWNWM010000011.1"/>
</dbReference>
<reference evidence="2 3" key="1">
    <citation type="journal article" date="2018" name="Sci. Rep.">
        <title>A novel species of the marine cyanobacterium Acaryochloris with a unique pigment content and lifestyle.</title>
        <authorList>
            <person name="Partensky F."/>
            <person name="Six C."/>
            <person name="Ratin M."/>
            <person name="Garczarek L."/>
            <person name="Vaulot D."/>
            <person name="Probert I."/>
            <person name="Calteau A."/>
            <person name="Gourvil P."/>
            <person name="Marie D."/>
            <person name="Grebert T."/>
            <person name="Bouchier C."/>
            <person name="Le Panse S."/>
            <person name="Gachenot M."/>
            <person name="Rodriguez F."/>
            <person name="Garrido J.L."/>
        </authorList>
    </citation>
    <scope>NUCLEOTIDE SEQUENCE [LARGE SCALE GENOMIC DNA]</scope>
    <source>
        <strain evidence="2 3">RCC1774</strain>
    </source>
</reference>
<comment type="caution">
    <text evidence="2">The sequence shown here is derived from an EMBL/GenBank/DDBJ whole genome shotgun (WGS) entry which is preliminary data.</text>
</comment>
<accession>A0A2W1JTC7</accession>
<dbReference type="InterPro" id="IPR004360">
    <property type="entry name" value="Glyas_Fos-R_dOase_dom"/>
</dbReference>
<keyword evidence="3" id="KW-1185">Reference proteome</keyword>